<accession>A0A3R6B3B0</accession>
<comment type="caution">
    <text evidence="3">The sequence shown here is derived from an EMBL/GenBank/DDBJ whole genome shotgun (WGS) entry which is preliminary data.</text>
</comment>
<dbReference type="Proteomes" id="UP000482671">
    <property type="component" value="Unassembled WGS sequence"/>
</dbReference>
<dbReference type="EMBL" id="QSII01000027">
    <property type="protein sequence ID" value="RHC80898.1"/>
    <property type="molecule type" value="Genomic_DNA"/>
</dbReference>
<evidence type="ECO:0000313" key="4">
    <source>
        <dbReference type="Proteomes" id="UP000286260"/>
    </source>
</evidence>
<protein>
    <submittedName>
        <fullName evidence="3">Uncharacterized protein</fullName>
    </submittedName>
</protein>
<proteinExistence type="predicted"/>
<gene>
    <name evidence="3" type="ORF">DW828_16640</name>
    <name evidence="1" type="ORF">GMD82_09995</name>
    <name evidence="2" type="ORF">GME02_07965</name>
</gene>
<dbReference type="EMBL" id="WNDD01000007">
    <property type="protein sequence ID" value="MTV01607.1"/>
    <property type="molecule type" value="Genomic_DNA"/>
</dbReference>
<dbReference type="Proteomes" id="UP000434916">
    <property type="component" value="Unassembled WGS sequence"/>
</dbReference>
<dbReference type="AlphaFoldDB" id="A0A3R6B3B0"/>
<dbReference type="EMBL" id="WNCN01000011">
    <property type="protein sequence ID" value="MTU39806.1"/>
    <property type="molecule type" value="Genomic_DNA"/>
</dbReference>
<keyword evidence="5" id="KW-1185">Reference proteome</keyword>
<name>A0A3R6B3B0_9BACT</name>
<evidence type="ECO:0000313" key="5">
    <source>
        <dbReference type="Proteomes" id="UP000434916"/>
    </source>
</evidence>
<reference evidence="5 6" key="2">
    <citation type="journal article" date="2019" name="Nat. Med.">
        <title>A library of human gut bacterial isolates paired with longitudinal multiomics data enables mechanistic microbiome research.</title>
        <authorList>
            <person name="Poyet M."/>
            <person name="Groussin M."/>
            <person name="Gibbons S.M."/>
            <person name="Avila-Pacheco J."/>
            <person name="Jiang X."/>
            <person name="Kearney S.M."/>
            <person name="Perrotta A.R."/>
            <person name="Berdy B."/>
            <person name="Zhao S."/>
            <person name="Lieberman T.D."/>
            <person name="Swanson P.K."/>
            <person name="Smith M."/>
            <person name="Roesemann S."/>
            <person name="Alexander J.E."/>
            <person name="Rich S.A."/>
            <person name="Livny J."/>
            <person name="Vlamakis H."/>
            <person name="Clish C."/>
            <person name="Bullock K."/>
            <person name="Deik A."/>
            <person name="Scott J."/>
            <person name="Pierce K.A."/>
            <person name="Xavier R.J."/>
            <person name="Alm E.J."/>
        </authorList>
    </citation>
    <scope>NUCLEOTIDE SEQUENCE [LARGE SCALE GENOMIC DNA]</scope>
    <source>
        <strain evidence="2 6">BIOML-A11</strain>
        <strain evidence="1 5">BIOML-A29</strain>
    </source>
</reference>
<evidence type="ECO:0000313" key="6">
    <source>
        <dbReference type="Proteomes" id="UP000482671"/>
    </source>
</evidence>
<reference evidence="3 4" key="1">
    <citation type="submission" date="2018-08" db="EMBL/GenBank/DDBJ databases">
        <title>A genome reference for cultivated species of the human gut microbiota.</title>
        <authorList>
            <person name="Zou Y."/>
            <person name="Xue W."/>
            <person name="Luo G."/>
        </authorList>
    </citation>
    <scope>NUCLEOTIDE SEQUENCE [LARGE SCALE GENOMIC DNA]</scope>
    <source>
        <strain evidence="3 4">AM34-17</strain>
    </source>
</reference>
<organism evidence="3 4">
    <name type="scientific">Parabacteroides merdae</name>
    <dbReference type="NCBI Taxonomy" id="46503"/>
    <lineage>
        <taxon>Bacteria</taxon>
        <taxon>Pseudomonadati</taxon>
        <taxon>Bacteroidota</taxon>
        <taxon>Bacteroidia</taxon>
        <taxon>Bacteroidales</taxon>
        <taxon>Tannerellaceae</taxon>
        <taxon>Parabacteroides</taxon>
    </lineage>
</organism>
<evidence type="ECO:0000313" key="1">
    <source>
        <dbReference type="EMBL" id="MTU39806.1"/>
    </source>
</evidence>
<sequence>MNIKRTFPIYLPIYYHEDGRHRQNTAQLLAFPTQADKTEAITGQVAYHILSVVKQKPSGRTKCKIKMNWNFK</sequence>
<evidence type="ECO:0000313" key="2">
    <source>
        <dbReference type="EMBL" id="MTV01607.1"/>
    </source>
</evidence>
<evidence type="ECO:0000313" key="3">
    <source>
        <dbReference type="EMBL" id="RHC80898.1"/>
    </source>
</evidence>
<dbReference type="RefSeq" id="WP_122204927.1">
    <property type="nucleotide sequence ID" value="NZ_JADMOA010000012.1"/>
</dbReference>
<dbReference type="Proteomes" id="UP000286260">
    <property type="component" value="Unassembled WGS sequence"/>
</dbReference>